<dbReference type="Gene3D" id="2.60.40.10">
    <property type="entry name" value="Immunoglobulins"/>
    <property type="match status" value="1"/>
</dbReference>
<dbReference type="InterPro" id="IPR017853">
    <property type="entry name" value="GH"/>
</dbReference>
<dbReference type="Gene3D" id="3.20.20.80">
    <property type="entry name" value="Glycosidases"/>
    <property type="match status" value="1"/>
</dbReference>
<dbReference type="SUPFAM" id="SSF51445">
    <property type="entry name" value="(Trans)glycosidases"/>
    <property type="match status" value="1"/>
</dbReference>
<sequence>MNFAAVFHISGSPCCYPLNENEMAVNLKTGKDVERVWICYGDPYLKGIAGSKEKWEGIRREITEKKDLAHHIWWSAVLCPDYKRLKYYFILEAAGETWYYLENGFMTREQMDLEERMLQYFIFPWMNPADICRTPAWVRDTVWYQIFPDRFCNGNKENDPCGVQKWRKGPVTNDEFFGGDLEGIIQRLDYLENLGITGIYMTPIFKAPSVHKYDTEDYMETDPHFGEKETFRRLVQEAHNRGIRIMIDCVFNHCGLSFAPWQDVLKRGPESPYYNWFMINRWPFNPQDFNTRDGKYYSFAFYGQMPKMNTNQEEVIQYFGDVCEYWVKEFDVDGIRFDVANEVSHRFCRILHRRLKGLKPDLYLLGEIWHDSGEWLRGDEYDGVMNYPLTSGIQDFWVDRSLTARDFEWMINRSYTMYMRQNNFALFNLLDSHDTDRLMTRNHGDEDAFFQQLAVLFTMPGSPCIFYGTEIGLEGGHDPDCRRCMPWDEIDSGIWKERAENLRTLIRLRQEHFSFRSMEVFFGNKRQESRMVEYSKTGKDGEVIRVYLNCTGNESEIAPGEILFARNYKEGRLAPGGTVIAKEMR</sequence>
<dbReference type="PANTHER" id="PTHR10357:SF210">
    <property type="entry name" value="MALTODEXTRIN GLUCOSIDASE"/>
    <property type="match status" value="1"/>
</dbReference>
<dbReference type="EMBL" id="DVGK01000138">
    <property type="protein sequence ID" value="HIR14634.1"/>
    <property type="molecule type" value="Genomic_DNA"/>
</dbReference>
<dbReference type="Proteomes" id="UP000886757">
    <property type="component" value="Unassembled WGS sequence"/>
</dbReference>
<dbReference type="PRINTS" id="PR00110">
    <property type="entry name" value="ALPHAAMYLASE"/>
</dbReference>
<keyword evidence="3" id="KW-0326">Glycosidase</keyword>
<dbReference type="Pfam" id="PF00128">
    <property type="entry name" value="Alpha-amylase"/>
    <property type="match status" value="1"/>
</dbReference>
<dbReference type="InterPro" id="IPR006046">
    <property type="entry name" value="Alpha_amylase"/>
</dbReference>
<feature type="domain" description="Glycosyl hydrolase family 13 catalytic" evidence="5">
    <location>
        <begin position="145"/>
        <end position="509"/>
    </location>
</feature>
<gene>
    <name evidence="6" type="ORF">IAB31_12010</name>
</gene>
<dbReference type="InterPro" id="IPR014756">
    <property type="entry name" value="Ig_E-set"/>
</dbReference>
<organism evidence="6 7">
    <name type="scientific">Candidatus Choladousia intestinavium</name>
    <dbReference type="NCBI Taxonomy" id="2840727"/>
    <lineage>
        <taxon>Bacteria</taxon>
        <taxon>Bacillati</taxon>
        <taxon>Bacillota</taxon>
        <taxon>Clostridia</taxon>
        <taxon>Lachnospirales</taxon>
        <taxon>Lachnospiraceae</taxon>
        <taxon>Lachnospiraceae incertae sedis</taxon>
        <taxon>Candidatus Choladousia</taxon>
    </lineage>
</organism>
<dbReference type="InterPro" id="IPR045857">
    <property type="entry name" value="O16G_dom_2"/>
</dbReference>
<dbReference type="AlphaFoldDB" id="A0A9D1AFX5"/>
<dbReference type="InterPro" id="IPR004185">
    <property type="entry name" value="Glyco_hydro_13_lg-like_dom"/>
</dbReference>
<evidence type="ECO:0000256" key="2">
    <source>
        <dbReference type="ARBA" id="ARBA00022801"/>
    </source>
</evidence>
<proteinExistence type="inferred from homology"/>
<evidence type="ECO:0000256" key="4">
    <source>
        <dbReference type="RuleBase" id="RU003615"/>
    </source>
</evidence>
<dbReference type="CDD" id="cd02857">
    <property type="entry name" value="E_set_CDase_PDE_N"/>
    <property type="match status" value="1"/>
</dbReference>
<evidence type="ECO:0000256" key="1">
    <source>
        <dbReference type="ARBA" id="ARBA00008061"/>
    </source>
</evidence>
<dbReference type="Pfam" id="PF02903">
    <property type="entry name" value="Alpha-amylase_N"/>
    <property type="match status" value="1"/>
</dbReference>
<dbReference type="CDD" id="cd11338">
    <property type="entry name" value="AmyAc_CMD"/>
    <property type="match status" value="1"/>
</dbReference>
<reference evidence="6" key="1">
    <citation type="submission" date="2020-10" db="EMBL/GenBank/DDBJ databases">
        <authorList>
            <person name="Gilroy R."/>
        </authorList>
    </citation>
    <scope>NUCLEOTIDE SEQUENCE</scope>
    <source>
        <strain evidence="6">ChiSjej4B22-8148</strain>
    </source>
</reference>
<evidence type="ECO:0000313" key="6">
    <source>
        <dbReference type="EMBL" id="HIR14634.1"/>
    </source>
</evidence>
<accession>A0A9D1AFX5</accession>
<dbReference type="SUPFAM" id="SSF81296">
    <property type="entry name" value="E set domains"/>
    <property type="match status" value="1"/>
</dbReference>
<comment type="similarity">
    <text evidence="1 4">Belongs to the glycosyl hydrolase 13 family.</text>
</comment>
<dbReference type="Gene3D" id="3.90.400.10">
    <property type="entry name" value="Oligo-1,6-glucosidase, Domain 2"/>
    <property type="match status" value="1"/>
</dbReference>
<dbReference type="InterPro" id="IPR006047">
    <property type="entry name" value="GH13_cat_dom"/>
</dbReference>
<reference evidence="6" key="2">
    <citation type="journal article" date="2021" name="PeerJ">
        <title>Extensive microbial diversity within the chicken gut microbiome revealed by metagenomics and culture.</title>
        <authorList>
            <person name="Gilroy R."/>
            <person name="Ravi A."/>
            <person name="Getino M."/>
            <person name="Pursley I."/>
            <person name="Horton D.L."/>
            <person name="Alikhan N.F."/>
            <person name="Baker D."/>
            <person name="Gharbi K."/>
            <person name="Hall N."/>
            <person name="Watson M."/>
            <person name="Adriaenssens E.M."/>
            <person name="Foster-Nyarko E."/>
            <person name="Jarju S."/>
            <person name="Secka A."/>
            <person name="Antonio M."/>
            <person name="Oren A."/>
            <person name="Chaudhuri R.R."/>
            <person name="La Ragione R."/>
            <person name="Hildebrand F."/>
            <person name="Pallen M.J."/>
        </authorList>
    </citation>
    <scope>NUCLEOTIDE SEQUENCE</scope>
    <source>
        <strain evidence="6">ChiSjej4B22-8148</strain>
    </source>
</reference>
<keyword evidence="2 6" id="KW-0378">Hydrolase</keyword>
<dbReference type="InterPro" id="IPR013783">
    <property type="entry name" value="Ig-like_fold"/>
</dbReference>
<dbReference type="GO" id="GO:0005975">
    <property type="term" value="P:carbohydrate metabolic process"/>
    <property type="evidence" value="ECO:0007669"/>
    <property type="project" value="InterPro"/>
</dbReference>
<evidence type="ECO:0000256" key="3">
    <source>
        <dbReference type="ARBA" id="ARBA00023295"/>
    </source>
</evidence>
<dbReference type="PANTHER" id="PTHR10357">
    <property type="entry name" value="ALPHA-AMYLASE FAMILY MEMBER"/>
    <property type="match status" value="1"/>
</dbReference>
<evidence type="ECO:0000259" key="5">
    <source>
        <dbReference type="SMART" id="SM00642"/>
    </source>
</evidence>
<protein>
    <submittedName>
        <fullName evidence="6">Glycoside hydrolase family 13 protein</fullName>
    </submittedName>
</protein>
<dbReference type="SMART" id="SM00642">
    <property type="entry name" value="Aamy"/>
    <property type="match status" value="1"/>
</dbReference>
<dbReference type="GO" id="GO:0043169">
    <property type="term" value="F:cation binding"/>
    <property type="evidence" value="ECO:0007669"/>
    <property type="project" value="InterPro"/>
</dbReference>
<comment type="caution">
    <text evidence="6">The sequence shown here is derived from an EMBL/GenBank/DDBJ whole genome shotgun (WGS) entry which is preliminary data.</text>
</comment>
<evidence type="ECO:0000313" key="7">
    <source>
        <dbReference type="Proteomes" id="UP000886757"/>
    </source>
</evidence>
<name>A0A9D1AFX5_9FIRM</name>
<dbReference type="GO" id="GO:0004556">
    <property type="term" value="F:alpha-amylase activity"/>
    <property type="evidence" value="ECO:0007669"/>
    <property type="project" value="InterPro"/>
</dbReference>